<evidence type="ECO:0000256" key="6">
    <source>
        <dbReference type="SAM" id="MobiDB-lite"/>
    </source>
</evidence>
<feature type="domain" description="GAIN-B" evidence="8">
    <location>
        <begin position="855"/>
        <end position="1005"/>
    </location>
</feature>
<evidence type="ECO:0000256" key="1">
    <source>
        <dbReference type="ARBA" id="ARBA00004141"/>
    </source>
</evidence>
<dbReference type="PANTHER" id="PTHR47767">
    <property type="entry name" value="ADHESION G PROTEIN-COUPLED RECEPTOR G7"/>
    <property type="match status" value="1"/>
</dbReference>
<dbReference type="InterPro" id="IPR053066">
    <property type="entry name" value="ADGR_G7"/>
</dbReference>
<evidence type="ECO:0000256" key="2">
    <source>
        <dbReference type="ARBA" id="ARBA00022692"/>
    </source>
</evidence>
<evidence type="ECO:0000259" key="8">
    <source>
        <dbReference type="PROSITE" id="PS50221"/>
    </source>
</evidence>
<feature type="compositionally biased region" description="Acidic residues" evidence="6">
    <location>
        <begin position="518"/>
        <end position="530"/>
    </location>
</feature>
<keyword evidence="3 7" id="KW-1133">Transmembrane helix</keyword>
<evidence type="ECO:0000256" key="3">
    <source>
        <dbReference type="ARBA" id="ARBA00022989"/>
    </source>
</evidence>
<feature type="transmembrane region" description="Helical" evidence="7">
    <location>
        <begin position="1089"/>
        <end position="1113"/>
    </location>
</feature>
<dbReference type="Pfam" id="PF00002">
    <property type="entry name" value="7tm_2"/>
    <property type="match status" value="1"/>
</dbReference>
<dbReference type="InterPro" id="IPR057244">
    <property type="entry name" value="GAIN_B"/>
</dbReference>
<reference evidence="10 11" key="1">
    <citation type="journal article" date="2007" name="Nature">
        <title>Evolution of genes and genomes on the Drosophila phylogeny.</title>
        <authorList>
            <consortium name="Drosophila 12 Genomes Consortium"/>
            <person name="Clark A.G."/>
            <person name="Eisen M.B."/>
            <person name="Smith D.R."/>
            <person name="Bergman C.M."/>
            <person name="Oliver B."/>
            <person name="Markow T.A."/>
            <person name="Kaufman T.C."/>
            <person name="Kellis M."/>
            <person name="Gelbart W."/>
            <person name="Iyer V.N."/>
            <person name="Pollard D.A."/>
            <person name="Sackton T.B."/>
            <person name="Larracuente A.M."/>
            <person name="Singh N.D."/>
            <person name="Abad J.P."/>
            <person name="Abt D.N."/>
            <person name="Adryan B."/>
            <person name="Aguade M."/>
            <person name="Akashi H."/>
            <person name="Anderson W.W."/>
            <person name="Aquadro C.F."/>
            <person name="Ardell D.H."/>
            <person name="Arguello R."/>
            <person name="Artieri C.G."/>
            <person name="Barbash D.A."/>
            <person name="Barker D."/>
            <person name="Barsanti P."/>
            <person name="Batterham P."/>
            <person name="Batzoglou S."/>
            <person name="Begun D."/>
            <person name="Bhutkar A."/>
            <person name="Blanco E."/>
            <person name="Bosak S.A."/>
            <person name="Bradley R.K."/>
            <person name="Brand A.D."/>
            <person name="Brent M.R."/>
            <person name="Brooks A.N."/>
            <person name="Brown R.H."/>
            <person name="Butlin R.K."/>
            <person name="Caggese C."/>
            <person name="Calvi B.R."/>
            <person name="Bernardo de Carvalho A."/>
            <person name="Caspi A."/>
            <person name="Castrezana S."/>
            <person name="Celniker S.E."/>
            <person name="Chang J.L."/>
            <person name="Chapple C."/>
            <person name="Chatterji S."/>
            <person name="Chinwalla A."/>
            <person name="Civetta A."/>
            <person name="Clifton S.W."/>
            <person name="Comeron J.M."/>
            <person name="Costello J.C."/>
            <person name="Coyne J.A."/>
            <person name="Daub J."/>
            <person name="David R.G."/>
            <person name="Delcher A.L."/>
            <person name="Delehaunty K."/>
            <person name="Do C.B."/>
            <person name="Ebling H."/>
            <person name="Edwards K."/>
            <person name="Eickbush T."/>
            <person name="Evans J.D."/>
            <person name="Filipski A."/>
            <person name="Findeiss S."/>
            <person name="Freyhult E."/>
            <person name="Fulton L."/>
            <person name="Fulton R."/>
            <person name="Garcia A.C."/>
            <person name="Gardiner A."/>
            <person name="Garfield D.A."/>
            <person name="Garvin B.E."/>
            <person name="Gibson G."/>
            <person name="Gilbert D."/>
            <person name="Gnerre S."/>
            <person name="Godfrey J."/>
            <person name="Good R."/>
            <person name="Gotea V."/>
            <person name="Gravely B."/>
            <person name="Greenberg A.J."/>
            <person name="Griffiths-Jones S."/>
            <person name="Gross S."/>
            <person name="Guigo R."/>
            <person name="Gustafson E.A."/>
            <person name="Haerty W."/>
            <person name="Hahn M.W."/>
            <person name="Halligan D.L."/>
            <person name="Halpern A.L."/>
            <person name="Halter G.M."/>
            <person name="Han M.V."/>
            <person name="Heger A."/>
            <person name="Hillier L."/>
            <person name="Hinrichs A.S."/>
            <person name="Holmes I."/>
            <person name="Hoskins R.A."/>
            <person name="Hubisz M.J."/>
            <person name="Hultmark D."/>
            <person name="Huntley M.A."/>
            <person name="Jaffe D.B."/>
            <person name="Jagadeeshan S."/>
            <person name="Jeck W.R."/>
            <person name="Johnson J."/>
            <person name="Jones C.D."/>
            <person name="Jordan W.C."/>
            <person name="Karpen G.H."/>
            <person name="Kataoka E."/>
            <person name="Keightley P.D."/>
            <person name="Kheradpour P."/>
            <person name="Kirkness E.F."/>
            <person name="Koerich L.B."/>
            <person name="Kristiansen K."/>
            <person name="Kudrna D."/>
            <person name="Kulathinal R.J."/>
            <person name="Kumar S."/>
            <person name="Kwok R."/>
            <person name="Lander E."/>
            <person name="Langley C.H."/>
            <person name="Lapoint R."/>
            <person name="Lazzaro B.P."/>
            <person name="Lee S.J."/>
            <person name="Levesque L."/>
            <person name="Li R."/>
            <person name="Lin C.F."/>
            <person name="Lin M.F."/>
            <person name="Lindblad-Toh K."/>
            <person name="Llopart A."/>
            <person name="Long M."/>
            <person name="Low L."/>
            <person name="Lozovsky E."/>
            <person name="Lu J."/>
            <person name="Luo M."/>
            <person name="Machado C.A."/>
            <person name="Makalowski W."/>
            <person name="Marzo M."/>
            <person name="Matsuda M."/>
            <person name="Matzkin L."/>
            <person name="McAllister B."/>
            <person name="McBride C.S."/>
            <person name="McKernan B."/>
            <person name="McKernan K."/>
            <person name="Mendez-Lago M."/>
            <person name="Minx P."/>
            <person name="Mollenhauer M.U."/>
            <person name="Montooth K."/>
            <person name="Mount S.M."/>
            <person name="Mu X."/>
            <person name="Myers E."/>
            <person name="Negre B."/>
            <person name="Newfeld S."/>
            <person name="Nielsen R."/>
            <person name="Noor M.A."/>
            <person name="O'Grady P."/>
            <person name="Pachter L."/>
            <person name="Papaceit M."/>
            <person name="Parisi M.J."/>
            <person name="Parisi M."/>
            <person name="Parts L."/>
            <person name="Pedersen J.S."/>
            <person name="Pesole G."/>
            <person name="Phillippy A.M."/>
            <person name="Ponting C.P."/>
            <person name="Pop M."/>
            <person name="Porcelli D."/>
            <person name="Powell J.R."/>
            <person name="Prohaska S."/>
            <person name="Pruitt K."/>
            <person name="Puig M."/>
            <person name="Quesneville H."/>
            <person name="Ram K.R."/>
            <person name="Rand D."/>
            <person name="Rasmussen M.D."/>
            <person name="Reed L.K."/>
            <person name="Reenan R."/>
            <person name="Reily A."/>
            <person name="Remington K.A."/>
            <person name="Rieger T.T."/>
            <person name="Ritchie M.G."/>
            <person name="Robin C."/>
            <person name="Rogers Y.H."/>
            <person name="Rohde C."/>
            <person name="Rozas J."/>
            <person name="Rubenfield M.J."/>
            <person name="Ruiz A."/>
            <person name="Russo S."/>
            <person name="Salzberg S.L."/>
            <person name="Sanchez-Gracia A."/>
            <person name="Saranga D.J."/>
            <person name="Sato H."/>
            <person name="Schaeffer S.W."/>
            <person name="Schatz M.C."/>
            <person name="Schlenke T."/>
            <person name="Schwartz R."/>
            <person name="Segarra C."/>
            <person name="Singh R.S."/>
            <person name="Sirot L."/>
            <person name="Sirota M."/>
            <person name="Sisneros N.B."/>
            <person name="Smith C.D."/>
            <person name="Smith T.F."/>
            <person name="Spieth J."/>
            <person name="Stage D.E."/>
            <person name="Stark A."/>
            <person name="Stephan W."/>
            <person name="Strausberg R.L."/>
            <person name="Strempel S."/>
            <person name="Sturgill D."/>
            <person name="Sutton G."/>
            <person name="Sutton G.G."/>
            <person name="Tao W."/>
            <person name="Teichmann S."/>
            <person name="Tobari Y.N."/>
            <person name="Tomimura Y."/>
            <person name="Tsolas J.M."/>
            <person name="Valente V.L."/>
            <person name="Venter E."/>
            <person name="Venter J.C."/>
            <person name="Vicario S."/>
            <person name="Vieira F.G."/>
            <person name="Vilella A.J."/>
            <person name="Villasante A."/>
            <person name="Walenz B."/>
            <person name="Wang J."/>
            <person name="Wasserman M."/>
            <person name="Watts T."/>
            <person name="Wilson D."/>
            <person name="Wilson R.K."/>
            <person name="Wing R.A."/>
            <person name="Wolfner M.F."/>
            <person name="Wong A."/>
            <person name="Wong G.K."/>
            <person name="Wu C.I."/>
            <person name="Wu G."/>
            <person name="Yamamoto D."/>
            <person name="Yang H.P."/>
            <person name="Yang S.P."/>
            <person name="Yorke J.A."/>
            <person name="Yoshida K."/>
            <person name="Zdobnov E."/>
            <person name="Zhang P."/>
            <person name="Zhang Y."/>
            <person name="Zimin A.V."/>
            <person name="Baldwin J."/>
            <person name="Abdouelleil A."/>
            <person name="Abdulkadir J."/>
            <person name="Abebe A."/>
            <person name="Abera B."/>
            <person name="Abreu J."/>
            <person name="Acer S.C."/>
            <person name="Aftuck L."/>
            <person name="Alexander A."/>
            <person name="An P."/>
            <person name="Anderson E."/>
            <person name="Anderson S."/>
            <person name="Arachi H."/>
            <person name="Azer M."/>
            <person name="Bachantsang P."/>
            <person name="Barry A."/>
            <person name="Bayul T."/>
            <person name="Berlin A."/>
            <person name="Bessette D."/>
            <person name="Bloom T."/>
            <person name="Blye J."/>
            <person name="Boguslavskiy L."/>
            <person name="Bonnet C."/>
            <person name="Boukhgalter B."/>
            <person name="Bourzgui I."/>
            <person name="Brown A."/>
            <person name="Cahill P."/>
            <person name="Channer S."/>
            <person name="Cheshatsang Y."/>
            <person name="Chuda L."/>
            <person name="Citroen M."/>
            <person name="Collymore A."/>
            <person name="Cooke P."/>
            <person name="Costello M."/>
            <person name="D'Aco K."/>
            <person name="Daza R."/>
            <person name="De Haan G."/>
            <person name="DeGray S."/>
            <person name="DeMaso C."/>
            <person name="Dhargay N."/>
            <person name="Dooley K."/>
            <person name="Dooley E."/>
            <person name="Doricent M."/>
            <person name="Dorje P."/>
            <person name="Dorjee K."/>
            <person name="Dupes A."/>
            <person name="Elong R."/>
            <person name="Falk J."/>
            <person name="Farina A."/>
            <person name="Faro S."/>
            <person name="Ferguson D."/>
            <person name="Fisher S."/>
            <person name="Foley C.D."/>
            <person name="Franke A."/>
            <person name="Friedrich D."/>
            <person name="Gadbois L."/>
            <person name="Gearin G."/>
            <person name="Gearin C.R."/>
            <person name="Giannoukos G."/>
            <person name="Goode T."/>
            <person name="Graham J."/>
            <person name="Grandbois E."/>
            <person name="Grewal S."/>
            <person name="Gyaltsen K."/>
            <person name="Hafez N."/>
            <person name="Hagos B."/>
            <person name="Hall J."/>
            <person name="Henson C."/>
            <person name="Hollinger A."/>
            <person name="Honan T."/>
            <person name="Huard M.D."/>
            <person name="Hughes L."/>
            <person name="Hurhula B."/>
            <person name="Husby M.E."/>
            <person name="Kamat A."/>
            <person name="Kanga B."/>
            <person name="Kashin S."/>
            <person name="Khazanovich D."/>
            <person name="Kisner P."/>
            <person name="Lance K."/>
            <person name="Lara M."/>
            <person name="Lee W."/>
            <person name="Lennon N."/>
            <person name="Letendre F."/>
            <person name="LeVine R."/>
            <person name="Lipovsky A."/>
            <person name="Liu X."/>
            <person name="Liu J."/>
            <person name="Liu S."/>
            <person name="Lokyitsang T."/>
            <person name="Lokyitsang Y."/>
            <person name="Lubonja R."/>
            <person name="Lui A."/>
            <person name="MacDonald P."/>
            <person name="Magnisalis V."/>
            <person name="Maru K."/>
            <person name="Matthews C."/>
            <person name="McCusker W."/>
            <person name="McDonough S."/>
            <person name="Mehta T."/>
            <person name="Meldrim J."/>
            <person name="Meneus L."/>
            <person name="Mihai O."/>
            <person name="Mihalev A."/>
            <person name="Mihova T."/>
            <person name="Mittelman R."/>
            <person name="Mlenga V."/>
            <person name="Montmayeur A."/>
            <person name="Mulrain L."/>
            <person name="Navidi A."/>
            <person name="Naylor J."/>
            <person name="Negash T."/>
            <person name="Nguyen T."/>
            <person name="Nguyen N."/>
            <person name="Nicol R."/>
            <person name="Norbu C."/>
            <person name="Norbu N."/>
            <person name="Novod N."/>
            <person name="O'Neill B."/>
            <person name="Osman S."/>
            <person name="Markiewicz E."/>
            <person name="Oyono O.L."/>
            <person name="Patti C."/>
            <person name="Phunkhang P."/>
            <person name="Pierre F."/>
            <person name="Priest M."/>
            <person name="Raghuraman S."/>
            <person name="Rege F."/>
            <person name="Reyes R."/>
            <person name="Rise C."/>
            <person name="Rogov P."/>
            <person name="Ross K."/>
            <person name="Ryan E."/>
            <person name="Settipalli S."/>
            <person name="Shea T."/>
            <person name="Sherpa N."/>
            <person name="Shi L."/>
            <person name="Shih D."/>
            <person name="Sparrow T."/>
            <person name="Spaulding J."/>
            <person name="Stalker J."/>
            <person name="Stange-Thomann N."/>
            <person name="Stavropoulos S."/>
            <person name="Stone C."/>
            <person name="Strader C."/>
            <person name="Tesfaye S."/>
            <person name="Thomson T."/>
            <person name="Thoulutsang Y."/>
            <person name="Thoulutsang D."/>
            <person name="Topham K."/>
            <person name="Topping I."/>
            <person name="Tsamla T."/>
            <person name="Vassiliev H."/>
            <person name="Vo A."/>
            <person name="Wangchuk T."/>
            <person name="Wangdi T."/>
            <person name="Weiand M."/>
            <person name="Wilkinson J."/>
            <person name="Wilson A."/>
            <person name="Yadav S."/>
            <person name="Young G."/>
            <person name="Yu Q."/>
            <person name="Zembek L."/>
            <person name="Zhong D."/>
            <person name="Zimmer A."/>
            <person name="Zwirko Z."/>
            <person name="Jaffe D.B."/>
            <person name="Alvarez P."/>
            <person name="Brockman W."/>
            <person name="Butler J."/>
            <person name="Chin C."/>
            <person name="Gnerre S."/>
            <person name="Grabherr M."/>
            <person name="Kleber M."/>
            <person name="Mauceli E."/>
            <person name="MacCallum I."/>
        </authorList>
    </citation>
    <scope>NUCLEOTIDE SEQUENCE [LARGE SCALE GENOMIC DNA]</scope>
    <source>
        <strain evidence="11">Tucson 15010-1051.87</strain>
    </source>
</reference>
<evidence type="ECO:0000259" key="9">
    <source>
        <dbReference type="PROSITE" id="PS50261"/>
    </source>
</evidence>
<protein>
    <recommendedName>
        <fullName evidence="12">G-protein coupled receptors family 2 profile 2 domain-containing protein</fullName>
    </recommendedName>
</protein>
<feature type="domain" description="G-protein coupled receptors family 2 profile 2" evidence="9">
    <location>
        <begin position="1021"/>
        <end position="1271"/>
    </location>
</feature>
<dbReference type="InterPro" id="IPR046338">
    <property type="entry name" value="GAIN_dom_sf"/>
</dbReference>
<sequence>MGTFFLHFTKKETASGTAYWKFRGVRYTTSEDILCWKDHWELFLRECNTTTGQWLPEKVVCKPEENINKYCPEDLVEIYDDKGDPLCFKISSKPQKYDDNFCHGSNKILPLDISKHQIVSFTQFLYEKNVSEYWLPIQRENSYMPYKIRLPGDRWGQIVNDNINLTDLRSDKKCMSVRYYHRLQQKNDKKESSDFIINITDCEDLLHSICIYQDNLIARSGCPEGEGALTYRPHECYGVNWQKILSTEQNSIRIKEYFSKRNSLRMLLSEFLPREKKNEFFQVDNFVDKFGDEYVILMNRNEVVQVVSHANNKRLPILYKNTIDRLENPVELILKVDITLQALILIVYNGDYIWRINKNDNGVQCFTNADYDLQRSTKIDLIWENKSKTKSIFKLKLLGDGPGEYWCEGHTIFDFNFVTTQRVVATKEQRGHSFAMKINIPCIIETKNEYTNMCNNIYKNIKKLGKHVLKVLRERSSEVSRDLNLHNSRIMDIEEIATQNINCWVHLTASLKNSAVDNSEEESSQEDNSLENDNNVRHDTSVRMQVWTLLKELLSLYSPNNSIVIRSSEYCFPIQFNLNNDTYQWKQAVIGQVGTLSRLCLQTNGMPYTRHCLGNFTHGAYWETLKGNISCQLNEYKLKITKTLYSLTNSKMLKATPARVVKKVKDILQEYAGQVLPVDIHFTADIVQASVKSLDQFVLSLPKKAMGAELVHADAVLKDITRDLIYIYNYLINVKETTIRMSAELNSTNKLLEAFEIAMNTFSSQTIFNKDNVSGSIGNSNELEPRADFEVLDYEDIGVSVKISPNLLYFIINPLIANISGIAIFKNDNNTTELPYLLNGAFKNEHYRFLQSNHEIEDFIYEPNLQLATYVPEKLLGQLDANLNTLNVTEVTNSIVIIKVYSNDKLFQSQANHISQSALGRVVSISLPGHSTHLPEELPLAFRLFQSDSSKHNKTKNMCGYWNFEKWASDGIQVSSLSEMYEDIVLCQVSHLTPFAYLVGFNFTVEEDIEVNIQQIHDQALDIITVIGCTLSLLGISGIFITAAIFNSWRQKPSSKVLLQLSAAIALQMIILCFVNTEEYSLHLIINKIIPSCVAIGALLHYSVLVQFFWMMVIAYLQFKRYVHVFGGTRPNRFFIKSTALCWGVPVIPVVLVILLDSDSFSQGAICYPSGYALYFGIIMPISIIIIANFIIFCLIIYNILGRSSTPIRHTDKPVLIYQIRLSVLLFFLLGFTWFFGFLSTIKVGIVFSYLFCLTATLQGFVIFIYFIILDPVTRRMWRKFFYELCSNKSYLQSTGTIKDTTQSY</sequence>
<feature type="transmembrane region" description="Helical" evidence="7">
    <location>
        <begin position="1058"/>
        <end position="1077"/>
    </location>
</feature>
<dbReference type="FunFam" id="1.20.1070.10:FF:000290">
    <property type="entry name" value="GG11888"/>
    <property type="match status" value="1"/>
</dbReference>
<feature type="transmembrane region" description="Helical" evidence="7">
    <location>
        <begin position="1222"/>
        <end position="1242"/>
    </location>
</feature>
<keyword evidence="5" id="KW-1015">Disulfide bond</keyword>
<keyword evidence="2 7" id="KW-0812">Transmembrane</keyword>
<feature type="region of interest" description="Disordered" evidence="6">
    <location>
        <begin position="516"/>
        <end position="535"/>
    </location>
</feature>
<keyword evidence="4 7" id="KW-0472">Membrane</keyword>
<feature type="transmembrane region" description="Helical" evidence="7">
    <location>
        <begin position="1248"/>
        <end position="1270"/>
    </location>
</feature>
<dbReference type="CDD" id="cd15040">
    <property type="entry name" value="7tmB2_Adhesion"/>
    <property type="match status" value="1"/>
</dbReference>
<evidence type="ECO:0000313" key="10">
    <source>
        <dbReference type="EMBL" id="KRF80936.1"/>
    </source>
</evidence>
<organism evidence="10 11">
    <name type="scientific">Drosophila virilis</name>
    <name type="common">Fruit fly</name>
    <dbReference type="NCBI Taxonomy" id="7244"/>
    <lineage>
        <taxon>Eukaryota</taxon>
        <taxon>Metazoa</taxon>
        <taxon>Ecdysozoa</taxon>
        <taxon>Arthropoda</taxon>
        <taxon>Hexapoda</taxon>
        <taxon>Insecta</taxon>
        <taxon>Pterygota</taxon>
        <taxon>Neoptera</taxon>
        <taxon>Endopterygota</taxon>
        <taxon>Diptera</taxon>
        <taxon>Brachycera</taxon>
        <taxon>Muscomorpha</taxon>
        <taxon>Ephydroidea</taxon>
        <taxon>Drosophilidae</taxon>
        <taxon>Drosophila</taxon>
    </lineage>
</organism>
<dbReference type="Proteomes" id="UP000008792">
    <property type="component" value="Unassembled WGS sequence"/>
</dbReference>
<dbReference type="InterPro" id="IPR000832">
    <property type="entry name" value="GPCR_2_secretin-like"/>
</dbReference>
<dbReference type="GO" id="GO:0004930">
    <property type="term" value="F:G protein-coupled receptor activity"/>
    <property type="evidence" value="ECO:0007669"/>
    <property type="project" value="InterPro"/>
</dbReference>
<comment type="subcellular location">
    <subcellularLocation>
        <location evidence="1">Membrane</location>
        <topology evidence="1">Multi-pass membrane protein</topology>
    </subcellularLocation>
</comment>
<dbReference type="InParanoid" id="A0A0Q9W7X4"/>
<evidence type="ECO:0000256" key="4">
    <source>
        <dbReference type="ARBA" id="ARBA00023136"/>
    </source>
</evidence>
<name>A0A0Q9W7X4_DROVI</name>
<evidence type="ECO:0000313" key="11">
    <source>
        <dbReference type="Proteomes" id="UP000008792"/>
    </source>
</evidence>
<evidence type="ECO:0000256" key="7">
    <source>
        <dbReference type="SAM" id="Phobius"/>
    </source>
</evidence>
<feature type="transmembrane region" description="Helical" evidence="7">
    <location>
        <begin position="1175"/>
        <end position="1201"/>
    </location>
</feature>
<dbReference type="PROSITE" id="PS50221">
    <property type="entry name" value="GAIN_B"/>
    <property type="match status" value="1"/>
</dbReference>
<dbReference type="GO" id="GO:0007166">
    <property type="term" value="P:cell surface receptor signaling pathway"/>
    <property type="evidence" value="ECO:0007669"/>
    <property type="project" value="InterPro"/>
</dbReference>
<feature type="transmembrane region" description="Helical" evidence="7">
    <location>
        <begin position="1134"/>
        <end position="1155"/>
    </location>
</feature>
<dbReference type="EMBL" id="CH940657">
    <property type="protein sequence ID" value="KRF80936.1"/>
    <property type="molecule type" value="Genomic_DNA"/>
</dbReference>
<accession>A0A0Q9W7X4</accession>
<dbReference type="InterPro" id="IPR017981">
    <property type="entry name" value="GPCR_2-like_7TM"/>
</dbReference>
<dbReference type="Gene3D" id="2.60.220.50">
    <property type="match status" value="1"/>
</dbReference>
<evidence type="ECO:0008006" key="12">
    <source>
        <dbReference type="Google" id="ProtNLM"/>
    </source>
</evidence>
<keyword evidence="11" id="KW-1185">Reference proteome</keyword>
<gene>
    <name evidence="10" type="primary">Dvir\GJ26961</name>
    <name evidence="10" type="ORF">Dvir_GJ26961</name>
</gene>
<feature type="transmembrane region" description="Helical" evidence="7">
    <location>
        <begin position="1023"/>
        <end position="1046"/>
    </location>
</feature>
<proteinExistence type="predicted"/>
<dbReference type="Gene3D" id="1.20.1070.10">
    <property type="entry name" value="Rhodopsin 7-helix transmembrane proteins"/>
    <property type="match status" value="1"/>
</dbReference>
<dbReference type="SUPFAM" id="SSF81321">
    <property type="entry name" value="Family A G protein-coupled receptor-like"/>
    <property type="match status" value="1"/>
</dbReference>
<dbReference type="PROSITE" id="PS50261">
    <property type="entry name" value="G_PROTEIN_RECEP_F2_4"/>
    <property type="match status" value="1"/>
</dbReference>
<dbReference type="PANTHER" id="PTHR47767:SF1">
    <property type="entry name" value="ADHESION G PROTEIN-COUPLED RECEPTOR G7"/>
    <property type="match status" value="1"/>
</dbReference>
<evidence type="ECO:0000256" key="5">
    <source>
        <dbReference type="ARBA" id="ARBA00023157"/>
    </source>
</evidence>
<dbReference type="GO" id="GO:0016020">
    <property type="term" value="C:membrane"/>
    <property type="evidence" value="ECO:0007669"/>
    <property type="project" value="UniProtKB-SubCell"/>
</dbReference>
<dbReference type="OrthoDB" id="10037534at2759"/>
<dbReference type="STRING" id="7244.A0A0Q9W7X4"/>
<dbReference type="PRINTS" id="PR00249">
    <property type="entry name" value="GPCRSECRETIN"/>
</dbReference>